<sequence>MRVIKVLVVSAILCALMIPVSAMAKEYGTLKEVIDAYDSSRCKQCHEQIYKDWEKAAHSMPIMGPFNKTLGTLQDYLKQRNPEKGEFKKSNEVTKSMKEYMMPCFVCHVPQLREMSEKAAHELADAVLKENYDVLEKLQINCIVCHNQIPILRKFRDGNPEPDTVYGNKDLGGAHPDKVFTKSKRHEMIEDSSFCGQCHQGPNVVTSLVLPSSEPMWCVSNYDSWLQNYIPNGGDKNCQDCHMRAPNTGHRFPPNYQDYKYEMERLKKHIKFDATAMAYTQQIKVPELISIPMVVIKTKTWTEEIGHRFTDGCPSPSHFLLKVTVKGKDGKELFNETKYYFPQKKRADAENKVIFASLRKLTLLRDTTLQPFKANEETFEVKLPKDVEDATVEATLTLVIEPGVKEAVYELGKFSKFVSIKGRKQ</sequence>
<dbReference type="NCBIfam" id="NF040886">
    <property type="entry name" value="cyt_C_like_Sec"/>
    <property type="match status" value="1"/>
</dbReference>
<dbReference type="Gene3D" id="1.10.1130.10">
    <property type="entry name" value="Flavocytochrome C3, Chain A"/>
    <property type="match status" value="1"/>
</dbReference>
<dbReference type="InterPro" id="IPR036280">
    <property type="entry name" value="Multihaem_cyt_sf"/>
</dbReference>
<protein>
    <submittedName>
        <fullName evidence="2">Cytochrome C</fullName>
    </submittedName>
</protein>
<feature type="chain" id="PRO_5045714167" evidence="1">
    <location>
        <begin position="25"/>
        <end position="425"/>
    </location>
</feature>
<accession>A0ABR5SKH0</accession>
<gene>
    <name evidence="2" type="ORF">ASN18_1161</name>
</gene>
<keyword evidence="3" id="KW-1185">Reference proteome</keyword>
<feature type="signal peptide" evidence="1">
    <location>
        <begin position="1"/>
        <end position="24"/>
    </location>
</feature>
<evidence type="ECO:0000313" key="3">
    <source>
        <dbReference type="Proteomes" id="UP000060487"/>
    </source>
</evidence>
<organism evidence="2 3">
    <name type="scientific">Candidatus Magnetominusculus xianensis</name>
    <dbReference type="NCBI Taxonomy" id="1748249"/>
    <lineage>
        <taxon>Bacteria</taxon>
        <taxon>Pseudomonadati</taxon>
        <taxon>Nitrospirota</taxon>
        <taxon>Nitrospiria</taxon>
        <taxon>Nitrospirales</taxon>
        <taxon>Nitrospiraceae</taxon>
        <taxon>Candidatus Magnetominusculus</taxon>
    </lineage>
</organism>
<reference evidence="2 3" key="1">
    <citation type="submission" date="2015-11" db="EMBL/GenBank/DDBJ databases">
        <authorList>
            <person name="Lin W."/>
        </authorList>
    </citation>
    <scope>NUCLEOTIDE SEQUENCE [LARGE SCALE GENOMIC DNA]</scope>
    <source>
        <strain evidence="2 3">HCH-1</strain>
    </source>
</reference>
<dbReference type="EMBL" id="LNQR01000036">
    <property type="protein sequence ID" value="KWT90155.1"/>
    <property type="molecule type" value="Genomic_DNA"/>
</dbReference>
<evidence type="ECO:0000313" key="2">
    <source>
        <dbReference type="EMBL" id="KWT90155.1"/>
    </source>
</evidence>
<proteinExistence type="predicted"/>
<evidence type="ECO:0000256" key="1">
    <source>
        <dbReference type="SAM" id="SignalP"/>
    </source>
</evidence>
<dbReference type="SUPFAM" id="SSF48695">
    <property type="entry name" value="Multiheme cytochromes"/>
    <property type="match status" value="1"/>
</dbReference>
<keyword evidence="1" id="KW-0732">Signal</keyword>
<dbReference type="RefSeq" id="WP_085051805.1">
    <property type="nucleotide sequence ID" value="NZ_LNQR01000036.1"/>
</dbReference>
<name>A0ABR5SKH0_9BACT</name>
<comment type="caution">
    <text evidence="2">The sequence shown here is derived from an EMBL/GenBank/DDBJ whole genome shotgun (WGS) entry which is preliminary data.</text>
</comment>
<dbReference type="Proteomes" id="UP000060487">
    <property type="component" value="Unassembled WGS sequence"/>
</dbReference>